<dbReference type="Proteomes" id="UP000186351">
    <property type="component" value="Chromosome"/>
</dbReference>
<dbReference type="GO" id="GO:0003886">
    <property type="term" value="F:DNA (cytosine-5-)-methyltransferase activity"/>
    <property type="evidence" value="ECO:0007669"/>
    <property type="project" value="UniProtKB-EC"/>
</dbReference>
<evidence type="ECO:0000256" key="4">
    <source>
        <dbReference type="ARBA" id="ARBA00022747"/>
    </source>
</evidence>
<organism evidence="9 10">
    <name type="scientific">Muribaculum intestinale</name>
    <dbReference type="NCBI Taxonomy" id="1796646"/>
    <lineage>
        <taxon>Bacteria</taxon>
        <taxon>Pseudomonadati</taxon>
        <taxon>Bacteroidota</taxon>
        <taxon>Bacteroidia</taxon>
        <taxon>Bacteroidales</taxon>
        <taxon>Muribaculaceae</taxon>
        <taxon>Muribaculum</taxon>
    </lineage>
</organism>
<keyword evidence="3 6" id="KW-0949">S-adenosyl-L-methionine</keyword>
<dbReference type="Gene3D" id="3.90.120.10">
    <property type="entry name" value="DNA Methylase, subunit A, domain 2"/>
    <property type="match status" value="1"/>
</dbReference>
<dbReference type="REBASE" id="153314">
    <property type="entry name" value="M1.Psp27ORF5455P"/>
</dbReference>
<dbReference type="EMBL" id="CP015402">
    <property type="protein sequence ID" value="ANU63222.1"/>
    <property type="molecule type" value="Genomic_DNA"/>
</dbReference>
<proteinExistence type="inferred from homology"/>
<dbReference type="PANTHER" id="PTHR10629">
    <property type="entry name" value="CYTOSINE-SPECIFIC METHYLTRANSFERASE"/>
    <property type="match status" value="1"/>
</dbReference>
<reference evidence="10" key="1">
    <citation type="submission" date="2016-04" db="EMBL/GenBank/DDBJ databases">
        <title>Complete Genome Sequences of Twelve Strains of a Stable Defined Moderately Diverse Mouse Microbiota 2 (sDMDMm2).</title>
        <authorList>
            <person name="Uchimura Y."/>
            <person name="Wyss M."/>
            <person name="Brugiroux S."/>
            <person name="Limenitakis J.P."/>
            <person name="Stecher B."/>
            <person name="McCoy K.D."/>
            <person name="Macpherson A.J."/>
        </authorList>
    </citation>
    <scope>NUCLEOTIDE SEQUENCE [LARGE SCALE GENOMIC DNA]</scope>
    <source>
        <strain evidence="10">YL27</strain>
    </source>
</reference>
<protein>
    <recommendedName>
        <fullName evidence="8">Cytosine-specific methyltransferase</fullName>
        <ecNumber evidence="8">2.1.1.37</ecNumber>
    </recommendedName>
</protein>
<keyword evidence="9" id="KW-0540">Nuclease</keyword>
<comment type="similarity">
    <text evidence="6 7">Belongs to the class I-like SAM-binding methyltransferase superfamily. C5-methyltransferase family.</text>
</comment>
<dbReference type="NCBIfam" id="TIGR00675">
    <property type="entry name" value="dcm"/>
    <property type="match status" value="1"/>
</dbReference>
<dbReference type="Pfam" id="PF00145">
    <property type="entry name" value="DNA_methylase"/>
    <property type="match status" value="1"/>
</dbReference>
<dbReference type="AlphaFoldDB" id="A0A1B1S8V7"/>
<dbReference type="EC" id="2.1.1.37" evidence="8"/>
<dbReference type="GO" id="GO:0009307">
    <property type="term" value="P:DNA restriction-modification system"/>
    <property type="evidence" value="ECO:0007669"/>
    <property type="project" value="UniProtKB-KW"/>
</dbReference>
<keyword evidence="9" id="KW-0378">Hydrolase</keyword>
<dbReference type="PROSITE" id="PS00094">
    <property type="entry name" value="C5_MTASE_1"/>
    <property type="match status" value="1"/>
</dbReference>
<dbReference type="GO" id="GO:0003677">
    <property type="term" value="F:DNA binding"/>
    <property type="evidence" value="ECO:0007669"/>
    <property type="project" value="TreeGrafter"/>
</dbReference>
<evidence type="ECO:0000256" key="2">
    <source>
        <dbReference type="ARBA" id="ARBA00022679"/>
    </source>
</evidence>
<dbReference type="OrthoDB" id="32195at2"/>
<dbReference type="Gene3D" id="3.40.50.150">
    <property type="entry name" value="Vaccinia Virus protein VP39"/>
    <property type="match status" value="1"/>
</dbReference>
<dbReference type="SUPFAM" id="SSF53335">
    <property type="entry name" value="S-adenosyl-L-methionine-dependent methyltransferases"/>
    <property type="match status" value="1"/>
</dbReference>
<dbReference type="REBASE" id="205225">
    <property type="entry name" value="M2.MinYL27ORF12310P"/>
</dbReference>
<accession>A0A1B1S8V7</accession>
<evidence type="ECO:0000256" key="3">
    <source>
        <dbReference type="ARBA" id="ARBA00022691"/>
    </source>
</evidence>
<keyword evidence="9" id="KW-0255">Endonuclease</keyword>
<dbReference type="PRINTS" id="PR00105">
    <property type="entry name" value="C5METTRFRASE"/>
</dbReference>
<keyword evidence="10" id="KW-1185">Reference proteome</keyword>
<evidence type="ECO:0000256" key="7">
    <source>
        <dbReference type="RuleBase" id="RU000416"/>
    </source>
</evidence>
<accession>A0A1Z2XJT5</accession>
<evidence type="ECO:0000313" key="9">
    <source>
        <dbReference type="EMBL" id="ANU63222.1"/>
    </source>
</evidence>
<dbReference type="KEGG" id="pary:A4V02_05455"/>
<dbReference type="RefSeq" id="WP_068960576.1">
    <property type="nucleotide sequence ID" value="NZ_CANBFH010000026.1"/>
</dbReference>
<dbReference type="GO" id="GO:0044027">
    <property type="term" value="P:negative regulation of gene expression via chromosomal CpG island methylation"/>
    <property type="evidence" value="ECO:0007669"/>
    <property type="project" value="TreeGrafter"/>
</dbReference>
<gene>
    <name evidence="9" type="ORF">A4V02_05455</name>
</gene>
<dbReference type="InterPro" id="IPR018117">
    <property type="entry name" value="C5_DNA_meth_AS"/>
</dbReference>
<dbReference type="InterPro" id="IPR050390">
    <property type="entry name" value="C5-Methyltransferase"/>
</dbReference>
<sequence>MARPNYTFIDLFAGCGGLSEGFYKLGYTALAHVEIDKFCCETLKERMRYYGYSENDITKSVIHQDITNDDVMSQLKEAVGDATVDLIIGGPPCQAYSSAGRARDYNGMKKDPRNFLFEHYVKILNEFLPKFFVFENVTGILSANVNNEPIIDKVFAELGKHYNLVEPSRLEFNMAEYGVPQVRRRIIIMGVRKDLSITPDELYDSLKKTHYLPDATEGDKKKLKKFISVKEAIGDLPSIPQGHKSKSIPFSYSTNNEFISWVKNDENLLYDHVCRTQNPTDTERYQEMARNHWTFEELLRQRPDLQHAKQRVFGNSYVVQFWDVPARTIIAHLCKDGNQFIHPDFSQGRSISVREAARLQSFPDDFRFFGAMTQQFKQIGNAVPPLFAYKVAKSLKKLLGKK</sequence>
<evidence type="ECO:0000256" key="5">
    <source>
        <dbReference type="ARBA" id="ARBA00047422"/>
    </source>
</evidence>
<dbReference type="PANTHER" id="PTHR10629:SF52">
    <property type="entry name" value="DNA (CYTOSINE-5)-METHYLTRANSFERASE 1"/>
    <property type="match status" value="1"/>
</dbReference>
<dbReference type="GO" id="GO:0032259">
    <property type="term" value="P:methylation"/>
    <property type="evidence" value="ECO:0007669"/>
    <property type="project" value="UniProtKB-KW"/>
</dbReference>
<evidence type="ECO:0000256" key="8">
    <source>
        <dbReference type="RuleBase" id="RU000417"/>
    </source>
</evidence>
<dbReference type="STRING" id="1796646.A4V02_05455"/>
<keyword evidence="4" id="KW-0680">Restriction system</keyword>
<feature type="active site" evidence="6">
    <location>
        <position position="93"/>
    </location>
</feature>
<keyword evidence="1 6" id="KW-0489">Methyltransferase</keyword>
<keyword evidence="2 6" id="KW-0808">Transferase</keyword>
<evidence type="ECO:0000313" key="10">
    <source>
        <dbReference type="Proteomes" id="UP000186351"/>
    </source>
</evidence>
<dbReference type="InterPro" id="IPR029063">
    <property type="entry name" value="SAM-dependent_MTases_sf"/>
</dbReference>
<dbReference type="GeneID" id="65536295"/>
<comment type="catalytic activity">
    <reaction evidence="5 8">
        <text>a 2'-deoxycytidine in DNA + S-adenosyl-L-methionine = a 5-methyl-2'-deoxycytidine in DNA + S-adenosyl-L-homocysteine + H(+)</text>
        <dbReference type="Rhea" id="RHEA:13681"/>
        <dbReference type="Rhea" id="RHEA-COMP:11369"/>
        <dbReference type="Rhea" id="RHEA-COMP:11370"/>
        <dbReference type="ChEBI" id="CHEBI:15378"/>
        <dbReference type="ChEBI" id="CHEBI:57856"/>
        <dbReference type="ChEBI" id="CHEBI:59789"/>
        <dbReference type="ChEBI" id="CHEBI:85452"/>
        <dbReference type="ChEBI" id="CHEBI:85454"/>
        <dbReference type="EC" id="2.1.1.37"/>
    </reaction>
</comment>
<evidence type="ECO:0000256" key="6">
    <source>
        <dbReference type="PROSITE-ProRule" id="PRU01016"/>
    </source>
</evidence>
<dbReference type="GO" id="GO:0004519">
    <property type="term" value="F:endonuclease activity"/>
    <property type="evidence" value="ECO:0007669"/>
    <property type="project" value="UniProtKB-KW"/>
</dbReference>
<dbReference type="PROSITE" id="PS51679">
    <property type="entry name" value="SAM_MT_C5"/>
    <property type="match status" value="1"/>
</dbReference>
<evidence type="ECO:0000256" key="1">
    <source>
        <dbReference type="ARBA" id="ARBA00022603"/>
    </source>
</evidence>
<dbReference type="InterPro" id="IPR001525">
    <property type="entry name" value="C5_MeTfrase"/>
</dbReference>
<name>A0A1B1S8V7_9BACT</name>